<proteinExistence type="predicted"/>
<dbReference type="Proteomes" id="UP000295793">
    <property type="component" value="Unassembled WGS sequence"/>
</dbReference>
<dbReference type="OrthoDB" id="9795689at2"/>
<dbReference type="InterPro" id="IPR010179">
    <property type="entry name" value="CRISPR-assoc_prot_Cse3"/>
</dbReference>
<protein>
    <submittedName>
        <fullName evidence="1">CRISPR system Cascade subunit CasE</fullName>
    </submittedName>
</protein>
<dbReference type="RefSeq" id="WP_132702504.1">
    <property type="nucleotide sequence ID" value="NZ_SLZR01000013.1"/>
</dbReference>
<dbReference type="NCBIfam" id="TIGR01907">
    <property type="entry name" value="casE_Cse3"/>
    <property type="match status" value="1"/>
</dbReference>
<name>A0A4R3I020_9GAMM</name>
<dbReference type="Gene3D" id="3.30.70.1210">
    <property type="entry name" value="Crispr-associated protein, domain 2"/>
    <property type="match status" value="1"/>
</dbReference>
<accession>A0A4R3I020</accession>
<organism evidence="1 2">
    <name type="scientific">Reinekea marinisedimentorum</name>
    <dbReference type="NCBI Taxonomy" id="230495"/>
    <lineage>
        <taxon>Bacteria</taxon>
        <taxon>Pseudomonadati</taxon>
        <taxon>Pseudomonadota</taxon>
        <taxon>Gammaproteobacteria</taxon>
        <taxon>Oceanospirillales</taxon>
        <taxon>Saccharospirillaceae</taxon>
        <taxon>Reinekea</taxon>
    </lineage>
</organism>
<dbReference type="Gene3D" id="3.30.70.1200">
    <property type="entry name" value="Crispr-associated protein, domain 1"/>
    <property type="match status" value="1"/>
</dbReference>
<dbReference type="SUPFAM" id="SSF117987">
    <property type="entry name" value="CRISPR-associated protein"/>
    <property type="match status" value="2"/>
</dbReference>
<dbReference type="EMBL" id="SLZR01000013">
    <property type="protein sequence ID" value="TCS39017.1"/>
    <property type="molecule type" value="Genomic_DNA"/>
</dbReference>
<gene>
    <name evidence="1" type="ORF">BCF53_11363</name>
</gene>
<dbReference type="CDD" id="cd09727">
    <property type="entry name" value="Cas6_I-E"/>
    <property type="match status" value="1"/>
</dbReference>
<reference evidence="1 2" key="1">
    <citation type="submission" date="2019-03" db="EMBL/GenBank/DDBJ databases">
        <title>Genomic Encyclopedia of Archaeal and Bacterial Type Strains, Phase II (KMG-II): from individual species to whole genera.</title>
        <authorList>
            <person name="Goeker M."/>
        </authorList>
    </citation>
    <scope>NUCLEOTIDE SEQUENCE [LARGE SCALE GENOMIC DNA]</scope>
    <source>
        <strain evidence="1 2">DSM 15388</strain>
    </source>
</reference>
<dbReference type="Pfam" id="PF08798">
    <property type="entry name" value="CRISPR_assoc"/>
    <property type="match status" value="1"/>
</dbReference>
<dbReference type="AlphaFoldDB" id="A0A4R3I020"/>
<dbReference type="SMART" id="SM01101">
    <property type="entry name" value="CRISPR_assoc"/>
    <property type="match status" value="1"/>
</dbReference>
<keyword evidence="2" id="KW-1185">Reference proteome</keyword>
<evidence type="ECO:0000313" key="2">
    <source>
        <dbReference type="Proteomes" id="UP000295793"/>
    </source>
</evidence>
<evidence type="ECO:0000313" key="1">
    <source>
        <dbReference type="EMBL" id="TCS39017.1"/>
    </source>
</evidence>
<comment type="caution">
    <text evidence="1">The sequence shown here is derived from an EMBL/GenBank/DDBJ whole genome shotgun (WGS) entry which is preliminary data.</text>
</comment>
<sequence>MYLSKVVVNHHDTYEQHQAIWKLFPGTPERKRDHLFRVEEQSQNSCKLLLQSSTQPASCDEAEVLITKEFNPQLSEGSFYKFKLVAYPTKCLSAGKKVVEIKEADAQVEWLQRKLEGANVQVTAMDSFLVSSKKTYNSRYVCFEGIIQVLNTQLIEKALVMGIGRKKHAGAGLLSLARMS</sequence>